<accession>A0A318TK26</accession>
<dbReference type="Proteomes" id="UP000248148">
    <property type="component" value="Unassembled WGS sequence"/>
</dbReference>
<proteinExistence type="predicted"/>
<dbReference type="EMBL" id="QJTI01000002">
    <property type="protein sequence ID" value="PYF04994.1"/>
    <property type="molecule type" value="Genomic_DNA"/>
</dbReference>
<dbReference type="RefSeq" id="WP_181418857.1">
    <property type="nucleotide sequence ID" value="NZ_QJTI01000002.1"/>
</dbReference>
<name>A0A318TK26_9BRAD</name>
<reference evidence="1 2" key="1">
    <citation type="submission" date="2018-06" db="EMBL/GenBank/DDBJ databases">
        <title>Genomic Encyclopedia of Archaeal and Bacterial Type Strains, Phase II (KMG-II): from individual species to whole genera.</title>
        <authorList>
            <person name="Goeker M."/>
        </authorList>
    </citation>
    <scope>NUCLEOTIDE SEQUENCE [LARGE SCALE GENOMIC DNA]</scope>
    <source>
        <strain evidence="1 2">JCM 11668</strain>
    </source>
</reference>
<evidence type="ECO:0000313" key="2">
    <source>
        <dbReference type="Proteomes" id="UP000248148"/>
    </source>
</evidence>
<dbReference type="InterPro" id="IPR011604">
    <property type="entry name" value="PDDEXK-like_dom_sf"/>
</dbReference>
<keyword evidence="2" id="KW-1185">Reference proteome</keyword>
<organism evidence="1 2">
    <name type="scientific">Rhodopseudomonas faecalis</name>
    <dbReference type="NCBI Taxonomy" id="99655"/>
    <lineage>
        <taxon>Bacteria</taxon>
        <taxon>Pseudomonadati</taxon>
        <taxon>Pseudomonadota</taxon>
        <taxon>Alphaproteobacteria</taxon>
        <taxon>Hyphomicrobiales</taxon>
        <taxon>Nitrobacteraceae</taxon>
        <taxon>Rhodopseudomonas</taxon>
    </lineage>
</organism>
<dbReference type="AlphaFoldDB" id="A0A318TK26"/>
<protein>
    <submittedName>
        <fullName evidence="1">PDDEXK-like uncharacterized protein DUF3799</fullName>
    </submittedName>
</protein>
<gene>
    <name evidence="1" type="ORF">BJ122_102220</name>
</gene>
<dbReference type="Gene3D" id="3.90.320.10">
    <property type="match status" value="1"/>
</dbReference>
<evidence type="ECO:0000313" key="1">
    <source>
        <dbReference type="EMBL" id="PYF04994.1"/>
    </source>
</evidence>
<comment type="caution">
    <text evidence="1">The sequence shown here is derived from an EMBL/GenBank/DDBJ whole genome shotgun (WGS) entry which is preliminary data.</text>
</comment>
<sequence length="347" mass="39688">MDTSDEMLPDGIHFGVNADAVYHPHEGLGSGDVRRLLLNPAEFWWNSRLNPLRPTDTDSAFKTFGRAVHVRVLEGEEKFNRLYEREDTSDDMLRTDADLAAWLRKRDIKPLRSKAEKIAQALFADPGVKIEDDIKERAEKEGRTILKADDYDRIIISSALIADNPDLEHAFDGGMPEVAVIWTETIDGEPVRCKALFDYLKIRGIGDLKSTSNPKEMDFPPLCRIRFAERRMDLQAAHYMRGRSFIRQFVKDGAVFGDHDPQWLRKVADQAEYGFAFVFFQTTGAPSSWACSLSPENSILRDAAIYREAALKAFVLCRRKYGDGMWLKREPIQELDPADLPMWFGRR</sequence>